<evidence type="ECO:0000256" key="2">
    <source>
        <dbReference type="SAM" id="MobiDB-lite"/>
    </source>
</evidence>
<evidence type="ECO:0008006" key="5">
    <source>
        <dbReference type="Google" id="ProtNLM"/>
    </source>
</evidence>
<name>A0A6A3J9D8_9STRA</name>
<evidence type="ECO:0000313" key="4">
    <source>
        <dbReference type="Proteomes" id="UP000460718"/>
    </source>
</evidence>
<keyword evidence="1" id="KW-0175">Coiled coil</keyword>
<dbReference type="AlphaFoldDB" id="A0A6A3J9D8"/>
<evidence type="ECO:0000256" key="1">
    <source>
        <dbReference type="SAM" id="Coils"/>
    </source>
</evidence>
<feature type="compositionally biased region" description="Basic and acidic residues" evidence="2">
    <location>
        <begin position="279"/>
        <end position="296"/>
    </location>
</feature>
<feature type="region of interest" description="Disordered" evidence="2">
    <location>
        <begin position="279"/>
        <end position="299"/>
    </location>
</feature>
<reference evidence="3 4" key="1">
    <citation type="submission" date="2018-09" db="EMBL/GenBank/DDBJ databases">
        <title>Genomic investigation of the strawberry pathogen Phytophthora fragariae indicates pathogenicity is determined by transcriptional variation in three key races.</title>
        <authorList>
            <person name="Adams T.M."/>
            <person name="Armitage A.D."/>
            <person name="Sobczyk M.K."/>
            <person name="Bates H.J."/>
            <person name="Dunwell J.M."/>
            <person name="Nellist C.F."/>
            <person name="Harrison R.J."/>
        </authorList>
    </citation>
    <scope>NUCLEOTIDE SEQUENCE [LARGE SCALE GENOMIC DNA]</scope>
    <source>
        <strain evidence="3 4">SCRP245</strain>
    </source>
</reference>
<feature type="region of interest" description="Disordered" evidence="2">
    <location>
        <begin position="1"/>
        <end position="21"/>
    </location>
</feature>
<dbReference type="EMBL" id="QXFW01001487">
    <property type="protein sequence ID" value="KAE8990048.1"/>
    <property type="molecule type" value="Genomic_DNA"/>
</dbReference>
<comment type="caution">
    <text evidence="3">The sequence shown here is derived from an EMBL/GenBank/DDBJ whole genome shotgun (WGS) entry which is preliminary data.</text>
</comment>
<protein>
    <recommendedName>
        <fullName evidence="5">Autophagy-related protein 16 domain-containing protein</fullName>
    </recommendedName>
</protein>
<dbReference type="Proteomes" id="UP000460718">
    <property type="component" value="Unassembled WGS sequence"/>
</dbReference>
<feature type="coiled-coil region" evidence="1">
    <location>
        <begin position="108"/>
        <end position="234"/>
    </location>
</feature>
<organism evidence="3 4">
    <name type="scientific">Phytophthora fragariae</name>
    <dbReference type="NCBI Taxonomy" id="53985"/>
    <lineage>
        <taxon>Eukaryota</taxon>
        <taxon>Sar</taxon>
        <taxon>Stramenopiles</taxon>
        <taxon>Oomycota</taxon>
        <taxon>Peronosporomycetes</taxon>
        <taxon>Peronosporales</taxon>
        <taxon>Peronosporaceae</taxon>
        <taxon>Phytophthora</taxon>
    </lineage>
</organism>
<sequence length="310" mass="34410">MVAESTASRSPSRSPPPTATVEELQRLNSTLRSRLARSVADLQATAVSRDAAVDHQHQFSLTLLRQTRELRTLERLYDTRQAEVVRLRGEIAAFQAAEDPDLPPSPTVVNLESQLRQQTDEIRDLELRLDQAISDRNALQDQNDHLAEEVRLAGVEIEQLQEDHNDLDRARENAEHELQLSEASLARVQASLVQAETQISTPAIPPANVVATDVDRLTRERDEARAAATNAEGQIAPLRRELKAFQDMHRSAQTELNSLRSTHAAATSDLIQTVKDRDAARADASRYRGDASDLRKSAPPVPHDLSVLIC</sequence>
<gene>
    <name evidence="3" type="ORF">PF011_g18520</name>
</gene>
<accession>A0A6A3J9D8</accession>
<feature type="compositionally biased region" description="Low complexity" evidence="2">
    <location>
        <begin position="1"/>
        <end position="12"/>
    </location>
</feature>
<proteinExistence type="predicted"/>
<evidence type="ECO:0000313" key="3">
    <source>
        <dbReference type="EMBL" id="KAE8990048.1"/>
    </source>
</evidence>